<keyword evidence="3" id="KW-1185">Reference proteome</keyword>
<feature type="compositionally biased region" description="Basic and acidic residues" evidence="1">
    <location>
        <begin position="50"/>
        <end position="61"/>
    </location>
</feature>
<evidence type="ECO:0000313" key="3">
    <source>
        <dbReference type="Proteomes" id="UP000887458"/>
    </source>
</evidence>
<feature type="region of interest" description="Disordered" evidence="1">
    <location>
        <begin position="48"/>
        <end position="67"/>
    </location>
</feature>
<protein>
    <submittedName>
        <fullName evidence="2">Uncharacterized protein</fullName>
    </submittedName>
</protein>
<evidence type="ECO:0000313" key="2">
    <source>
        <dbReference type="EMBL" id="KAH9417769.1"/>
    </source>
</evidence>
<organism evidence="2 3">
    <name type="scientific">Dermatophagoides pteronyssinus</name>
    <name type="common">European house dust mite</name>
    <dbReference type="NCBI Taxonomy" id="6956"/>
    <lineage>
        <taxon>Eukaryota</taxon>
        <taxon>Metazoa</taxon>
        <taxon>Ecdysozoa</taxon>
        <taxon>Arthropoda</taxon>
        <taxon>Chelicerata</taxon>
        <taxon>Arachnida</taxon>
        <taxon>Acari</taxon>
        <taxon>Acariformes</taxon>
        <taxon>Sarcoptiformes</taxon>
        <taxon>Astigmata</taxon>
        <taxon>Psoroptidia</taxon>
        <taxon>Analgoidea</taxon>
        <taxon>Pyroglyphidae</taxon>
        <taxon>Dermatophagoidinae</taxon>
        <taxon>Dermatophagoides</taxon>
    </lineage>
</organism>
<dbReference type="EMBL" id="NJHN03000074">
    <property type="protein sequence ID" value="KAH9417769.1"/>
    <property type="molecule type" value="Genomic_DNA"/>
</dbReference>
<comment type="caution">
    <text evidence="2">The sequence shown here is derived from an EMBL/GenBank/DDBJ whole genome shotgun (WGS) entry which is preliminary data.</text>
</comment>
<name>A0ABQ8J5B8_DERPT</name>
<gene>
    <name evidence="2" type="ORF">DERP_011481</name>
</gene>
<evidence type="ECO:0000256" key="1">
    <source>
        <dbReference type="SAM" id="MobiDB-lite"/>
    </source>
</evidence>
<sequence length="67" mass="7972">MTKQKTVNHTMNENHTVRLIRMPLYHIDDADVLLLLDDADCHNNNMTHQKKQDLRTVEKKFKSNQIK</sequence>
<accession>A0ABQ8J5B8</accession>
<proteinExistence type="predicted"/>
<reference evidence="2 3" key="1">
    <citation type="journal article" date="2018" name="J. Allergy Clin. Immunol.">
        <title>High-quality assembly of Dermatophagoides pteronyssinus genome and transcriptome reveals a wide range of novel allergens.</title>
        <authorList>
            <person name="Liu X.Y."/>
            <person name="Yang K.Y."/>
            <person name="Wang M.Q."/>
            <person name="Kwok J.S."/>
            <person name="Zeng X."/>
            <person name="Yang Z."/>
            <person name="Xiao X.J."/>
            <person name="Lau C.P."/>
            <person name="Li Y."/>
            <person name="Huang Z.M."/>
            <person name="Ba J.G."/>
            <person name="Yim A.K."/>
            <person name="Ouyang C.Y."/>
            <person name="Ngai S.M."/>
            <person name="Chan T.F."/>
            <person name="Leung E.L."/>
            <person name="Liu L."/>
            <person name="Liu Z.G."/>
            <person name="Tsui S.K."/>
        </authorList>
    </citation>
    <scope>NUCLEOTIDE SEQUENCE [LARGE SCALE GENOMIC DNA]</scope>
    <source>
        <strain evidence="2">Derp</strain>
    </source>
</reference>
<reference evidence="2 3" key="2">
    <citation type="journal article" date="2022" name="Mol. Biol. Evol.">
        <title>Comparative Genomics Reveals Insights into the Divergent Evolution of Astigmatic Mites and Household Pest Adaptations.</title>
        <authorList>
            <person name="Xiong Q."/>
            <person name="Wan A.T."/>
            <person name="Liu X."/>
            <person name="Fung C.S."/>
            <person name="Xiao X."/>
            <person name="Malainual N."/>
            <person name="Hou J."/>
            <person name="Wang L."/>
            <person name="Wang M."/>
            <person name="Yang K.Y."/>
            <person name="Cui Y."/>
            <person name="Leung E.L."/>
            <person name="Nong W."/>
            <person name="Shin S.K."/>
            <person name="Au S.W."/>
            <person name="Jeong K.Y."/>
            <person name="Chew F.T."/>
            <person name="Hui J.H."/>
            <person name="Leung T.F."/>
            <person name="Tungtrongchitr A."/>
            <person name="Zhong N."/>
            <person name="Liu Z."/>
            <person name="Tsui S.K."/>
        </authorList>
    </citation>
    <scope>NUCLEOTIDE SEQUENCE [LARGE SCALE GENOMIC DNA]</scope>
    <source>
        <strain evidence="2">Derp</strain>
    </source>
</reference>
<dbReference type="Proteomes" id="UP000887458">
    <property type="component" value="Unassembled WGS sequence"/>
</dbReference>